<keyword evidence="1" id="KW-0812">Transmembrane</keyword>
<dbReference type="InterPro" id="IPR045339">
    <property type="entry name" value="DUF6534"/>
</dbReference>
<evidence type="ECO:0000313" key="4">
    <source>
        <dbReference type="Proteomes" id="UP001497453"/>
    </source>
</evidence>
<protein>
    <recommendedName>
        <fullName evidence="2">DUF6534 domain-containing protein</fullName>
    </recommendedName>
</protein>
<dbReference type="PANTHER" id="PTHR40465:SF1">
    <property type="entry name" value="DUF6534 DOMAIN-CONTAINING PROTEIN"/>
    <property type="match status" value="1"/>
</dbReference>
<feature type="domain" description="DUF6534" evidence="2">
    <location>
        <begin position="175"/>
        <end position="260"/>
    </location>
</feature>
<keyword evidence="4" id="KW-1185">Reference proteome</keyword>
<dbReference type="PANTHER" id="PTHR40465">
    <property type="entry name" value="CHROMOSOME 1, WHOLE GENOME SHOTGUN SEQUENCE"/>
    <property type="match status" value="1"/>
</dbReference>
<dbReference type="Proteomes" id="UP001497453">
    <property type="component" value="Chromosome 2"/>
</dbReference>
<evidence type="ECO:0000256" key="1">
    <source>
        <dbReference type="SAM" id="Phobius"/>
    </source>
</evidence>
<keyword evidence="1" id="KW-1133">Transmembrane helix</keyword>
<organism evidence="3 4">
    <name type="scientific">Somion occarium</name>
    <dbReference type="NCBI Taxonomy" id="3059160"/>
    <lineage>
        <taxon>Eukaryota</taxon>
        <taxon>Fungi</taxon>
        <taxon>Dikarya</taxon>
        <taxon>Basidiomycota</taxon>
        <taxon>Agaricomycotina</taxon>
        <taxon>Agaricomycetes</taxon>
        <taxon>Polyporales</taxon>
        <taxon>Cerrenaceae</taxon>
        <taxon>Somion</taxon>
    </lineage>
</organism>
<dbReference type="EMBL" id="OZ037945">
    <property type="protein sequence ID" value="CAL1699891.1"/>
    <property type="molecule type" value="Genomic_DNA"/>
</dbReference>
<feature type="transmembrane region" description="Helical" evidence="1">
    <location>
        <begin position="165"/>
        <end position="189"/>
    </location>
</feature>
<feature type="transmembrane region" description="Helical" evidence="1">
    <location>
        <begin position="209"/>
        <end position="231"/>
    </location>
</feature>
<evidence type="ECO:0000313" key="3">
    <source>
        <dbReference type="EMBL" id="CAL1699891.1"/>
    </source>
</evidence>
<feature type="transmembrane region" description="Helical" evidence="1">
    <location>
        <begin position="237"/>
        <end position="256"/>
    </location>
</feature>
<proteinExistence type="predicted"/>
<evidence type="ECO:0000259" key="2">
    <source>
        <dbReference type="Pfam" id="PF20152"/>
    </source>
</evidence>
<keyword evidence="1" id="KW-0472">Membrane</keyword>
<feature type="transmembrane region" description="Helical" evidence="1">
    <location>
        <begin position="20"/>
        <end position="43"/>
    </location>
</feature>
<feature type="transmembrane region" description="Helical" evidence="1">
    <location>
        <begin position="55"/>
        <end position="80"/>
    </location>
</feature>
<dbReference type="Pfam" id="PF20152">
    <property type="entry name" value="DUF6534"/>
    <property type="match status" value="1"/>
</dbReference>
<sequence>MSFPLVFFDAIIDVRASLGAVLLGSLLGAFLSGIVTMQVFLYYKFYSRDPLHFRLLVALTWVSDLVHTGMACSSNWSYLIGHFGDEQIIDSIIWPITVTIALTAIIIFFVQSFLAYRIFTLSKRNWIFTTPIAALAVLRLATALVSTSKMIQLKRYSLFVESISWVFTLSLSLGTAVDVLITVTLCWYLNQSRTGFKSMETIIDSIMLYTIETGLLTSVMTVLSLICWLTMSHNLIFLGLHFAISKLYANMLLATLNARKIIRKQSDYSMSVVLPNNRHRFGPRAESPIPPGMQSPAKTVEICVEESVHNHVDAYSGQDTYSSSFASYMEPKPSGQSRSLES</sequence>
<feature type="transmembrane region" description="Helical" evidence="1">
    <location>
        <begin position="126"/>
        <end position="145"/>
    </location>
</feature>
<name>A0ABP1CW40_9APHY</name>
<feature type="transmembrane region" description="Helical" evidence="1">
    <location>
        <begin position="92"/>
        <end position="114"/>
    </location>
</feature>
<reference evidence="4" key="1">
    <citation type="submission" date="2024-04" db="EMBL/GenBank/DDBJ databases">
        <authorList>
            <person name="Shaw F."/>
            <person name="Minotto A."/>
        </authorList>
    </citation>
    <scope>NUCLEOTIDE SEQUENCE [LARGE SCALE GENOMIC DNA]</scope>
</reference>
<gene>
    <name evidence="3" type="ORF">GFSPODELE1_LOCUS2897</name>
</gene>
<accession>A0ABP1CW40</accession>